<organism evidence="1">
    <name type="scientific">Mammaliicoccus phage MSShimriz1</name>
    <dbReference type="NCBI Taxonomy" id="3230127"/>
    <lineage>
        <taxon>Viruses</taxon>
    </lineage>
</organism>
<evidence type="ECO:0000313" key="1">
    <source>
        <dbReference type="EMBL" id="XCH45160.1"/>
    </source>
</evidence>
<dbReference type="EMBL" id="PP931174">
    <property type="protein sequence ID" value="XCH45160.1"/>
    <property type="molecule type" value="Genomic_DNA"/>
</dbReference>
<proteinExistence type="predicted"/>
<sequence>MKVTCMSSTNPQAKTIGYVADNIYYFFISCESWLVKDLTPILLFAVKDGLRFATV</sequence>
<protein>
    <submittedName>
        <fullName evidence="1">Uncharacterized protein</fullName>
    </submittedName>
</protein>
<accession>A0AAU8GVC2</accession>
<reference evidence="1" key="1">
    <citation type="submission" date="2024-06" db="EMBL/GenBank/DDBJ databases">
        <authorList>
            <person name="Ashkenazi R."/>
            <person name="Lipszyc R.R."/>
            <person name="Braunstein R."/>
            <person name="Yerushalmy O."/>
            <person name="Alkalay-Oren S."/>
            <person name="Coppenhagn-Glazer S."/>
            <person name="Hazan R."/>
        </authorList>
    </citation>
    <scope>NUCLEOTIDE SEQUENCE</scope>
</reference>
<name>A0AAU8GVC2_9VIRU</name>